<evidence type="ECO:0000313" key="2">
    <source>
        <dbReference type="Proteomes" id="UP000316981"/>
    </source>
</evidence>
<reference evidence="1 2" key="1">
    <citation type="submission" date="2019-07" db="EMBL/GenBank/DDBJ databases">
        <title>Draft Genome Sequence of the first blaOXA-58-Harboring Acinetobacter colistiniresistens clinical isolate from Brazil.</title>
        <authorList>
            <person name="Favaro L.S."/>
            <person name="Paula-Petroli S.B."/>
            <person name="Moura C.F."/>
            <person name="Tognim M.C.B."/>
            <person name="Venancio E.J."/>
            <person name="Yamada-Ogatta S.F."/>
            <person name="Carrara-Marroni F.E."/>
        </authorList>
    </citation>
    <scope>NUCLEOTIDE SEQUENCE [LARGE SCALE GENOMIC DNA]</scope>
    <source>
        <strain evidence="1 2">DL</strain>
    </source>
</reference>
<dbReference type="AlphaFoldDB" id="A0A558EWB9"/>
<organism evidence="1 2">
    <name type="scientific">Acinetobacter colistiniresistens</name>
    <dbReference type="NCBI Taxonomy" id="280145"/>
    <lineage>
        <taxon>Bacteria</taxon>
        <taxon>Pseudomonadati</taxon>
        <taxon>Pseudomonadota</taxon>
        <taxon>Gammaproteobacteria</taxon>
        <taxon>Moraxellales</taxon>
        <taxon>Moraxellaceae</taxon>
        <taxon>Acinetobacter</taxon>
    </lineage>
</organism>
<evidence type="ECO:0000313" key="1">
    <source>
        <dbReference type="EMBL" id="TVT77664.1"/>
    </source>
</evidence>
<name>A0A558EWB9_9GAMM</name>
<accession>A0A558EWB9</accession>
<sequence length="69" mass="7767">MRSRIKPNGNISATHECSVICGPIGCAVDFVCRLLHLKIISLKNPLQIDLCNKASLKCRFNKLWLVFII</sequence>
<proteinExistence type="predicted"/>
<gene>
    <name evidence="1" type="ORF">FPV60_18435</name>
</gene>
<dbReference type="Proteomes" id="UP000316981">
    <property type="component" value="Unassembled WGS sequence"/>
</dbReference>
<comment type="caution">
    <text evidence="1">The sequence shown here is derived from an EMBL/GenBank/DDBJ whole genome shotgun (WGS) entry which is preliminary data.</text>
</comment>
<protein>
    <submittedName>
        <fullName evidence="1">Uncharacterized protein</fullName>
    </submittedName>
</protein>
<dbReference type="EMBL" id="VMTP01000098">
    <property type="protein sequence ID" value="TVT77664.1"/>
    <property type="molecule type" value="Genomic_DNA"/>
</dbReference>